<accession>A0ABD1L7I7</accession>
<feature type="transmembrane region" description="Helical" evidence="1">
    <location>
        <begin position="141"/>
        <end position="162"/>
    </location>
</feature>
<dbReference type="AlphaFoldDB" id="A0ABD1L7I7"/>
<protein>
    <submittedName>
        <fullName evidence="2">Uncharacterized protein</fullName>
    </submittedName>
</protein>
<keyword evidence="3" id="KW-1185">Reference proteome</keyword>
<comment type="caution">
    <text evidence="2">The sequence shown here is derived from an EMBL/GenBank/DDBJ whole genome shotgun (WGS) entry which is preliminary data.</text>
</comment>
<keyword evidence="1" id="KW-0472">Membrane</keyword>
<evidence type="ECO:0000256" key="1">
    <source>
        <dbReference type="SAM" id="Phobius"/>
    </source>
</evidence>
<evidence type="ECO:0000313" key="3">
    <source>
        <dbReference type="Proteomes" id="UP001603857"/>
    </source>
</evidence>
<gene>
    <name evidence="2" type="ORF">Fmac_028425</name>
</gene>
<dbReference type="EMBL" id="JBGMDY010000010">
    <property type="protein sequence ID" value="KAL2319456.1"/>
    <property type="molecule type" value="Genomic_DNA"/>
</dbReference>
<organism evidence="2 3">
    <name type="scientific">Flemingia macrophylla</name>
    <dbReference type="NCBI Taxonomy" id="520843"/>
    <lineage>
        <taxon>Eukaryota</taxon>
        <taxon>Viridiplantae</taxon>
        <taxon>Streptophyta</taxon>
        <taxon>Embryophyta</taxon>
        <taxon>Tracheophyta</taxon>
        <taxon>Spermatophyta</taxon>
        <taxon>Magnoliopsida</taxon>
        <taxon>eudicotyledons</taxon>
        <taxon>Gunneridae</taxon>
        <taxon>Pentapetalae</taxon>
        <taxon>rosids</taxon>
        <taxon>fabids</taxon>
        <taxon>Fabales</taxon>
        <taxon>Fabaceae</taxon>
        <taxon>Papilionoideae</taxon>
        <taxon>50 kb inversion clade</taxon>
        <taxon>NPAAA clade</taxon>
        <taxon>indigoferoid/millettioid clade</taxon>
        <taxon>Phaseoleae</taxon>
        <taxon>Flemingia</taxon>
    </lineage>
</organism>
<feature type="transmembrane region" description="Helical" evidence="1">
    <location>
        <begin position="168"/>
        <end position="186"/>
    </location>
</feature>
<reference evidence="2 3" key="1">
    <citation type="submission" date="2024-08" db="EMBL/GenBank/DDBJ databases">
        <title>Insights into the chromosomal genome structure of Flemingia macrophylla.</title>
        <authorList>
            <person name="Ding Y."/>
            <person name="Zhao Y."/>
            <person name="Bi W."/>
            <person name="Wu M."/>
            <person name="Zhao G."/>
            <person name="Gong Y."/>
            <person name="Li W."/>
            <person name="Zhang P."/>
        </authorList>
    </citation>
    <scope>NUCLEOTIDE SEQUENCE [LARGE SCALE GENOMIC DNA]</scope>
    <source>
        <strain evidence="2">DYQJB</strain>
        <tissue evidence="2">Leaf</tissue>
    </source>
</reference>
<sequence length="197" mass="21921">MVSNWVSWQETGQETPIGDALRTNLTHANFPSSKPSGIKVETTHSRELITKVFFPFHLRAQVLKNSCELAISRTHPLFEQENENSSEKCNLNKEDLCRSSFPSDATEKGNEESTLTTAVKDGGGADFAESATELISSPLNWLDYVTGLVISAIVFQINFFVVLVKSPVWFILHALMFFVDPFGTILKGKAFLWGDFG</sequence>
<proteinExistence type="predicted"/>
<keyword evidence="1" id="KW-0812">Transmembrane</keyword>
<name>A0ABD1L7I7_9FABA</name>
<dbReference type="Proteomes" id="UP001603857">
    <property type="component" value="Unassembled WGS sequence"/>
</dbReference>
<evidence type="ECO:0000313" key="2">
    <source>
        <dbReference type="EMBL" id="KAL2319456.1"/>
    </source>
</evidence>
<keyword evidence="1" id="KW-1133">Transmembrane helix</keyword>